<feature type="coiled-coil region" evidence="1">
    <location>
        <begin position="101"/>
        <end position="306"/>
    </location>
</feature>
<comment type="caution">
    <text evidence="2">The sequence shown here is derived from an EMBL/GenBank/DDBJ whole genome shotgun (WGS) entry which is preliminary data.</text>
</comment>
<sequence>FKLIVDEQRNKHEQQIRTYQSQMVLFDQEKLHINDEIESLKRENQSIKTRYRDVDNKILELTTRNDGSIKTRYRDVDNKILELTTRNDGLKSKISIYEIRLHDNEDNDKRSQNEIAKLKRDIQQISQENEDRIHEINEWRRKCETLNIDLNRAQYERQILESEHQTMNNENIKLKDDLDELTIRIRLDIEKKYDDEYRQFNSRTETEIRNLQKDKEAMQHDLDQSNKERTRLFDRLQVVEQNVKQANETLKIYAVDIDRLRIALSISQEENKQLEREISKGYAEDLKLKTDRLQDLENKCRLTEIQFNQVHRTLLIVFFLFC</sequence>
<name>A0A8S3A467_9BILA</name>
<accession>A0A8S3A467</accession>
<dbReference type="EMBL" id="CAJOBJ010124136">
    <property type="protein sequence ID" value="CAF4690831.1"/>
    <property type="molecule type" value="Genomic_DNA"/>
</dbReference>
<gene>
    <name evidence="2" type="ORF">GIL414_LOCUS42665</name>
</gene>
<evidence type="ECO:0000313" key="2">
    <source>
        <dbReference type="EMBL" id="CAF4690831.1"/>
    </source>
</evidence>
<feature type="non-terminal residue" evidence="2">
    <location>
        <position position="1"/>
    </location>
</feature>
<proteinExistence type="predicted"/>
<protein>
    <submittedName>
        <fullName evidence="2">Uncharacterized protein</fullName>
    </submittedName>
</protein>
<reference evidence="2" key="1">
    <citation type="submission" date="2021-02" db="EMBL/GenBank/DDBJ databases">
        <authorList>
            <person name="Nowell W R."/>
        </authorList>
    </citation>
    <scope>NUCLEOTIDE SEQUENCE</scope>
</reference>
<evidence type="ECO:0000256" key="1">
    <source>
        <dbReference type="SAM" id="Coils"/>
    </source>
</evidence>
<dbReference type="SUPFAM" id="SSF57997">
    <property type="entry name" value="Tropomyosin"/>
    <property type="match status" value="1"/>
</dbReference>
<evidence type="ECO:0000313" key="3">
    <source>
        <dbReference type="Proteomes" id="UP000681720"/>
    </source>
</evidence>
<dbReference type="Proteomes" id="UP000681720">
    <property type="component" value="Unassembled WGS sequence"/>
</dbReference>
<dbReference type="AlphaFoldDB" id="A0A8S3A467"/>
<organism evidence="2 3">
    <name type="scientific">Rotaria magnacalcarata</name>
    <dbReference type="NCBI Taxonomy" id="392030"/>
    <lineage>
        <taxon>Eukaryota</taxon>
        <taxon>Metazoa</taxon>
        <taxon>Spiralia</taxon>
        <taxon>Gnathifera</taxon>
        <taxon>Rotifera</taxon>
        <taxon>Eurotatoria</taxon>
        <taxon>Bdelloidea</taxon>
        <taxon>Philodinida</taxon>
        <taxon>Philodinidae</taxon>
        <taxon>Rotaria</taxon>
    </lineage>
</organism>
<keyword evidence="1" id="KW-0175">Coiled coil</keyword>
<feature type="coiled-coil region" evidence="1">
    <location>
        <begin position="30"/>
        <end position="57"/>
    </location>
</feature>